<sequence length="541" mass="61211">MATREILTIQLGHYANFVGTHWWNLQETNFSYDPQNPSEFNPEVLYRVADVGNKVTSTPRLLLADLKGTLGYLSEEGNYSELVQANVNQEPEILWEENRLETTVQPPAQKSAFVKSLESGESNEGVEFDFENETKSWVDYLIPRFHSRTVNVITEYEHGSTSQPFDLFPYGQSLWKRSAFSEDFADKIRVYVEECDLMQGFQVLFDTDDGFSGLGAACIQHLRDEYGKSILTWPVLDSTPREKSISDYAKAINTVLCWHNIGENTSLFSPLSCGTNGWLTPGKPRALENITYRSDLKYHTSALLATALDTLSLRYRHKKYTMSALSDLCADLNKLGRKAVATSLSLPFPMVEKQDLIDMLDDLDGGCPWVSLTPSCNIGMDNAMQSLALRGVPESRLKRPMQEAQDQMIKPAYKCSSVHEMLSLYINCSWYSTGTYLTTAEQPLKIKNPYPKIFNSNILENGDSSRNKSRESNVNSVPVMAGLHSGNFMAKMYESLHDQVKKVRNLNKFHAFVDSGIEQDEFMESVHNLLDCKESYEDHDA</sequence>
<dbReference type="InterPro" id="IPR019605">
    <property type="entry name" value="Misato_II_tubulin-like"/>
</dbReference>
<dbReference type="EMBL" id="NNAY01001180">
    <property type="protein sequence ID" value="OXU24836.1"/>
    <property type="molecule type" value="Genomic_DNA"/>
</dbReference>
<dbReference type="SUPFAM" id="SSF52490">
    <property type="entry name" value="Tubulin nucleotide-binding domain-like"/>
    <property type="match status" value="1"/>
</dbReference>
<dbReference type="CDD" id="cd06060">
    <property type="entry name" value="misato"/>
    <property type="match status" value="1"/>
</dbReference>
<evidence type="ECO:0008006" key="8">
    <source>
        <dbReference type="Google" id="ProtNLM"/>
    </source>
</evidence>
<dbReference type="STRING" id="543379.A0A232F208"/>
<dbReference type="OrthoDB" id="271881at2759"/>
<keyword evidence="3" id="KW-0496">Mitochondrion</keyword>
<protein>
    <recommendedName>
        <fullName evidence="8">Protein misato</fullName>
    </recommendedName>
</protein>
<gene>
    <name evidence="6" type="ORF">TSAR_007960</name>
</gene>
<dbReference type="InterPro" id="IPR049942">
    <property type="entry name" value="DML1/Misato"/>
</dbReference>
<comment type="similarity">
    <text evidence="2">Belongs to the misato family.</text>
</comment>
<dbReference type="Gene3D" id="3.40.50.1440">
    <property type="entry name" value="Tubulin/FtsZ, GTPase domain"/>
    <property type="match status" value="1"/>
</dbReference>
<dbReference type="GO" id="GO:0005739">
    <property type="term" value="C:mitochondrion"/>
    <property type="evidence" value="ECO:0007669"/>
    <property type="project" value="UniProtKB-SubCell"/>
</dbReference>
<proteinExistence type="inferred from homology"/>
<feature type="domain" description="DML1/Misato tubulin" evidence="5">
    <location>
        <begin position="134"/>
        <end position="314"/>
    </location>
</feature>
<evidence type="ECO:0000256" key="3">
    <source>
        <dbReference type="ARBA" id="ARBA00023128"/>
    </source>
</evidence>
<comment type="subcellular location">
    <subcellularLocation>
        <location evidence="1">Mitochondrion</location>
    </subcellularLocation>
</comment>
<comment type="caution">
    <text evidence="6">The sequence shown here is derived from an EMBL/GenBank/DDBJ whole genome shotgun (WGS) entry which is preliminary data.</text>
</comment>
<dbReference type="InterPro" id="IPR029209">
    <property type="entry name" value="DML1/Misato_tubulin"/>
</dbReference>
<feature type="domain" description="Misato Segment II tubulin-like" evidence="4">
    <location>
        <begin position="4"/>
        <end position="118"/>
    </location>
</feature>
<dbReference type="GO" id="GO:0007005">
    <property type="term" value="P:mitochondrion organization"/>
    <property type="evidence" value="ECO:0007669"/>
    <property type="project" value="InterPro"/>
</dbReference>
<name>A0A232F208_9HYME</name>
<dbReference type="InterPro" id="IPR036525">
    <property type="entry name" value="Tubulin/FtsZ_GTPase_sf"/>
</dbReference>
<dbReference type="Pfam" id="PF10644">
    <property type="entry name" value="Misat_Tub_SegII"/>
    <property type="match status" value="1"/>
</dbReference>
<organism evidence="6 7">
    <name type="scientific">Trichomalopsis sarcophagae</name>
    <dbReference type="NCBI Taxonomy" id="543379"/>
    <lineage>
        <taxon>Eukaryota</taxon>
        <taxon>Metazoa</taxon>
        <taxon>Ecdysozoa</taxon>
        <taxon>Arthropoda</taxon>
        <taxon>Hexapoda</taxon>
        <taxon>Insecta</taxon>
        <taxon>Pterygota</taxon>
        <taxon>Neoptera</taxon>
        <taxon>Endopterygota</taxon>
        <taxon>Hymenoptera</taxon>
        <taxon>Apocrita</taxon>
        <taxon>Proctotrupomorpha</taxon>
        <taxon>Chalcidoidea</taxon>
        <taxon>Pteromalidae</taxon>
        <taxon>Pteromalinae</taxon>
        <taxon>Trichomalopsis</taxon>
    </lineage>
</organism>
<reference evidence="6 7" key="1">
    <citation type="journal article" date="2017" name="Curr. Biol.">
        <title>The Evolution of Venom by Co-option of Single-Copy Genes.</title>
        <authorList>
            <person name="Martinson E.O."/>
            <person name="Mrinalini"/>
            <person name="Kelkar Y.D."/>
            <person name="Chang C.H."/>
            <person name="Werren J.H."/>
        </authorList>
    </citation>
    <scope>NUCLEOTIDE SEQUENCE [LARGE SCALE GENOMIC DNA]</scope>
    <source>
        <strain evidence="6 7">Alberta</strain>
        <tissue evidence="6">Whole body</tissue>
    </source>
</reference>
<evidence type="ECO:0000313" key="7">
    <source>
        <dbReference type="Proteomes" id="UP000215335"/>
    </source>
</evidence>
<evidence type="ECO:0000256" key="2">
    <source>
        <dbReference type="ARBA" id="ARBA00008507"/>
    </source>
</evidence>
<keyword evidence="7" id="KW-1185">Reference proteome</keyword>
<evidence type="ECO:0000313" key="6">
    <source>
        <dbReference type="EMBL" id="OXU24836.1"/>
    </source>
</evidence>
<dbReference type="Pfam" id="PF14881">
    <property type="entry name" value="Tubulin_3"/>
    <property type="match status" value="1"/>
</dbReference>
<dbReference type="Proteomes" id="UP000215335">
    <property type="component" value="Unassembled WGS sequence"/>
</dbReference>
<evidence type="ECO:0000256" key="1">
    <source>
        <dbReference type="ARBA" id="ARBA00004173"/>
    </source>
</evidence>
<dbReference type="PANTHER" id="PTHR13391:SF0">
    <property type="entry name" value="PROTEIN MISATO HOMOLOG 1"/>
    <property type="match status" value="1"/>
</dbReference>
<dbReference type="AlphaFoldDB" id="A0A232F208"/>
<dbReference type="PANTHER" id="PTHR13391">
    <property type="entry name" value="MITOCHONDRIAL DISTRIBUTION REGULATOR MISATO"/>
    <property type="match status" value="1"/>
</dbReference>
<accession>A0A232F208</accession>
<evidence type="ECO:0000259" key="5">
    <source>
        <dbReference type="Pfam" id="PF14881"/>
    </source>
</evidence>
<evidence type="ECO:0000259" key="4">
    <source>
        <dbReference type="Pfam" id="PF10644"/>
    </source>
</evidence>